<accession>A0A0G1NQN1</accession>
<dbReference type="Proteomes" id="UP000034797">
    <property type="component" value="Unassembled WGS sequence"/>
</dbReference>
<evidence type="ECO:0000313" key="2">
    <source>
        <dbReference type="EMBL" id="KKT86519.1"/>
    </source>
</evidence>
<gene>
    <name evidence="2" type="ORF">UW84_C0010G0002</name>
</gene>
<proteinExistence type="predicted"/>
<feature type="region of interest" description="Disordered" evidence="1">
    <location>
        <begin position="19"/>
        <end position="49"/>
    </location>
</feature>
<sequence>MPPGDRYTGDELDLEALADHFGGREEHRGRLREGGNKKKRLGKGGEKQGEALLAEDMSIPQMEMPIPIENKEEIKHEVVVNEKKEVSKEERIKYLATDLVSDLKVFYGPKEVDKREATKRLEKNKVKELTWVNDQKVARKDWKKGSWVANKLNDFFENEDETFFPEGWADVQPNLEIMGLAREDLLEAKRIKERPAKDEVKKNVEEPVWDERVLTDLNIATLKNNDEKDRNDAWQRLNEKGFFLKKDKSEDRTLFDAINVALSEKGDFVGAVKFLKEYFGVVEGVKQEKKEEITPKVESEAESWETKYDKDSLFQTLKKVVDKEVWQKKMEELSKLDGVTRENKLSILMALIKIKSEGIITVEGQRLWESQKNKLEELGLMI</sequence>
<name>A0A0G1NQN1_9BACT</name>
<evidence type="ECO:0000256" key="1">
    <source>
        <dbReference type="SAM" id="MobiDB-lite"/>
    </source>
</evidence>
<reference evidence="2 3" key="1">
    <citation type="journal article" date="2015" name="Nature">
        <title>rRNA introns, odd ribosomes, and small enigmatic genomes across a large radiation of phyla.</title>
        <authorList>
            <person name="Brown C.T."/>
            <person name="Hug L.A."/>
            <person name="Thomas B.C."/>
            <person name="Sharon I."/>
            <person name="Castelle C.J."/>
            <person name="Singh A."/>
            <person name="Wilkins M.J."/>
            <person name="Williams K.H."/>
            <person name="Banfield J.F."/>
        </authorList>
    </citation>
    <scope>NUCLEOTIDE SEQUENCE [LARGE SCALE GENOMIC DNA]</scope>
</reference>
<dbReference type="EMBL" id="LCJW01000010">
    <property type="protein sequence ID" value="KKT86519.1"/>
    <property type="molecule type" value="Genomic_DNA"/>
</dbReference>
<evidence type="ECO:0000313" key="3">
    <source>
        <dbReference type="Proteomes" id="UP000034797"/>
    </source>
</evidence>
<feature type="compositionally biased region" description="Basic and acidic residues" evidence="1">
    <location>
        <begin position="19"/>
        <end position="36"/>
    </location>
</feature>
<protein>
    <submittedName>
        <fullName evidence="2">Uncharacterized protein</fullName>
    </submittedName>
</protein>
<dbReference type="AlphaFoldDB" id="A0A0G1NQN1"/>
<comment type="caution">
    <text evidence="2">The sequence shown here is derived from an EMBL/GenBank/DDBJ whole genome shotgun (WGS) entry which is preliminary data.</text>
</comment>
<organism evidence="2 3">
    <name type="scientific">Candidatus Collierbacteria bacterium GW2011_GWA2_44_99</name>
    <dbReference type="NCBI Taxonomy" id="1618380"/>
    <lineage>
        <taxon>Bacteria</taxon>
        <taxon>Candidatus Collieribacteriota</taxon>
    </lineage>
</organism>